<sequence>MPVSRSERLGPVELDALARAEGLTLGTMKAALPAECFRISPVRAWAGVAENVAVAVAGIAVADALLELLRDSRAELLTLAFAGAGLAAVMVLLGLAYVGLFVIGHDCGHRSFSRRAWLNDAVGHVLTGISALSFEGWRVGHNFHHAHVQKKGIDPDWPEGLLSLDEYDALPPLRKLGYRLAYSTPVGLLVGIWVGHARRNFLRWGYPQVKCSAAQWRRVLLGNLSAVGVPLAISLAVYAVGGGALVVVGYLVPLLIGGTFGTLVTFLHHTRSESLVFDEQHWNPMRGQVISTFDVRFPWWMERLWKNINIHLPHHVAPRIPWYHLHRGAAALKVRFPRFHQESGFRFALLTEFWRRPCLRPHESGDYYVMTRAQRR</sequence>
<dbReference type="RefSeq" id="WP_012830536.1">
    <property type="nucleotide sequence ID" value="NC_013440.1"/>
</dbReference>
<dbReference type="KEGG" id="hoh:Hoch_5461"/>
<dbReference type="PANTHER" id="PTHR32100">
    <property type="entry name" value="OMEGA-6 FATTY ACID DESATURASE, CHLOROPLASTIC"/>
    <property type="match status" value="1"/>
</dbReference>
<feature type="transmembrane region" description="Helical" evidence="1">
    <location>
        <begin position="219"/>
        <end position="241"/>
    </location>
</feature>
<keyword evidence="1" id="KW-1133">Transmembrane helix</keyword>
<protein>
    <submittedName>
        <fullName evidence="3">Fatty acid desaturase</fullName>
    </submittedName>
</protein>
<dbReference type="HOGENOM" id="CLU_033094_3_1_7"/>
<feature type="transmembrane region" description="Helical" evidence="1">
    <location>
        <begin position="52"/>
        <end position="69"/>
    </location>
</feature>
<evidence type="ECO:0000313" key="4">
    <source>
        <dbReference type="Proteomes" id="UP000001880"/>
    </source>
</evidence>
<evidence type="ECO:0000313" key="3">
    <source>
        <dbReference type="EMBL" id="ACY17944.1"/>
    </source>
</evidence>
<dbReference type="AlphaFoldDB" id="D0LZG5"/>
<feature type="transmembrane region" description="Helical" evidence="1">
    <location>
        <begin position="76"/>
        <end position="103"/>
    </location>
</feature>
<feature type="transmembrane region" description="Helical" evidence="1">
    <location>
        <begin position="180"/>
        <end position="198"/>
    </location>
</feature>
<reference evidence="3 4" key="1">
    <citation type="journal article" date="2010" name="Stand. Genomic Sci.">
        <title>Complete genome sequence of Haliangium ochraceum type strain (SMP-2).</title>
        <authorList>
            <consortium name="US DOE Joint Genome Institute (JGI-PGF)"/>
            <person name="Ivanova N."/>
            <person name="Daum C."/>
            <person name="Lang E."/>
            <person name="Abt B."/>
            <person name="Kopitz M."/>
            <person name="Saunders E."/>
            <person name="Lapidus A."/>
            <person name="Lucas S."/>
            <person name="Glavina Del Rio T."/>
            <person name="Nolan M."/>
            <person name="Tice H."/>
            <person name="Copeland A."/>
            <person name="Cheng J.F."/>
            <person name="Chen F."/>
            <person name="Bruce D."/>
            <person name="Goodwin L."/>
            <person name="Pitluck S."/>
            <person name="Mavromatis K."/>
            <person name="Pati A."/>
            <person name="Mikhailova N."/>
            <person name="Chen A."/>
            <person name="Palaniappan K."/>
            <person name="Land M."/>
            <person name="Hauser L."/>
            <person name="Chang Y.J."/>
            <person name="Jeffries C.D."/>
            <person name="Detter J.C."/>
            <person name="Brettin T."/>
            <person name="Rohde M."/>
            <person name="Goker M."/>
            <person name="Bristow J."/>
            <person name="Markowitz V."/>
            <person name="Eisen J.A."/>
            <person name="Hugenholtz P."/>
            <person name="Kyrpides N.C."/>
            <person name="Klenk H.P."/>
        </authorList>
    </citation>
    <scope>NUCLEOTIDE SEQUENCE [LARGE SCALE GENOMIC DNA]</scope>
    <source>
        <strain evidence="4">DSM 14365 / CIP 107738 / JCM 11303 / AJ 13395 / SMP-2</strain>
    </source>
</reference>
<dbReference type="InterPro" id="IPR012171">
    <property type="entry name" value="Fatty_acid_desaturase"/>
</dbReference>
<keyword evidence="1" id="KW-0812">Transmembrane</keyword>
<keyword evidence="1" id="KW-0472">Membrane</keyword>
<accession>D0LZG5</accession>
<dbReference type="Pfam" id="PF00487">
    <property type="entry name" value="FA_desaturase"/>
    <property type="match status" value="1"/>
</dbReference>
<dbReference type="eggNOG" id="COG3239">
    <property type="taxonomic scope" value="Bacteria"/>
</dbReference>
<feature type="domain" description="Fatty acid desaturase" evidence="2">
    <location>
        <begin position="88"/>
        <end position="338"/>
    </location>
</feature>
<name>D0LZG5_HALO1</name>
<dbReference type="GO" id="GO:0006629">
    <property type="term" value="P:lipid metabolic process"/>
    <property type="evidence" value="ECO:0007669"/>
    <property type="project" value="InterPro"/>
</dbReference>
<dbReference type="InterPro" id="IPR005804">
    <property type="entry name" value="FA_desaturase_dom"/>
</dbReference>
<dbReference type="GO" id="GO:0016491">
    <property type="term" value="F:oxidoreductase activity"/>
    <property type="evidence" value="ECO:0007669"/>
    <property type="project" value="InterPro"/>
</dbReference>
<evidence type="ECO:0000256" key="1">
    <source>
        <dbReference type="SAM" id="Phobius"/>
    </source>
</evidence>
<dbReference type="EMBL" id="CP001804">
    <property type="protein sequence ID" value="ACY17944.1"/>
    <property type="molecule type" value="Genomic_DNA"/>
</dbReference>
<organism evidence="3 4">
    <name type="scientific">Haliangium ochraceum (strain DSM 14365 / JCM 11303 / SMP-2)</name>
    <dbReference type="NCBI Taxonomy" id="502025"/>
    <lineage>
        <taxon>Bacteria</taxon>
        <taxon>Pseudomonadati</taxon>
        <taxon>Myxococcota</taxon>
        <taxon>Polyangia</taxon>
        <taxon>Haliangiales</taxon>
        <taxon>Kofleriaceae</taxon>
        <taxon>Haliangium</taxon>
    </lineage>
</organism>
<gene>
    <name evidence="3" type="ordered locus">Hoch_5461</name>
</gene>
<feature type="transmembrane region" description="Helical" evidence="1">
    <location>
        <begin position="247"/>
        <end position="267"/>
    </location>
</feature>
<dbReference type="Proteomes" id="UP000001880">
    <property type="component" value="Chromosome"/>
</dbReference>
<keyword evidence="4" id="KW-1185">Reference proteome</keyword>
<proteinExistence type="predicted"/>
<evidence type="ECO:0000259" key="2">
    <source>
        <dbReference type="Pfam" id="PF00487"/>
    </source>
</evidence>